<evidence type="ECO:0008006" key="4">
    <source>
        <dbReference type="Google" id="ProtNLM"/>
    </source>
</evidence>
<gene>
    <name evidence="2" type="ORF">BFS30_22430</name>
</gene>
<evidence type="ECO:0000313" key="3">
    <source>
        <dbReference type="Proteomes" id="UP000094313"/>
    </source>
</evidence>
<reference evidence="2 3" key="1">
    <citation type="submission" date="2016-08" db="EMBL/GenBank/DDBJ databases">
        <authorList>
            <person name="Seilhamer J.J."/>
        </authorList>
    </citation>
    <scope>NUCLEOTIDE SEQUENCE [LARGE SCALE GENOMIC DNA]</scope>
    <source>
        <strain evidence="2 3">DX4</strain>
    </source>
</reference>
<keyword evidence="1" id="KW-1133">Transmembrane helix</keyword>
<dbReference type="Pfam" id="PF12730">
    <property type="entry name" value="ABC2_membrane_4"/>
    <property type="match status" value="1"/>
</dbReference>
<feature type="transmembrane region" description="Helical" evidence="1">
    <location>
        <begin position="224"/>
        <end position="248"/>
    </location>
</feature>
<feature type="transmembrane region" description="Helical" evidence="1">
    <location>
        <begin position="184"/>
        <end position="204"/>
    </location>
</feature>
<dbReference type="AlphaFoldDB" id="A0A1D7QLX4"/>
<protein>
    <recommendedName>
        <fullName evidence="4">ABC-2 family transporter protein</fullName>
    </recommendedName>
</protein>
<dbReference type="OrthoDB" id="5946463at2"/>
<feature type="transmembrane region" description="Helical" evidence="1">
    <location>
        <begin position="21"/>
        <end position="44"/>
    </location>
</feature>
<keyword evidence="1" id="KW-0812">Transmembrane</keyword>
<feature type="transmembrane region" description="Helical" evidence="1">
    <location>
        <begin position="109"/>
        <end position="139"/>
    </location>
</feature>
<evidence type="ECO:0000313" key="2">
    <source>
        <dbReference type="EMBL" id="AOM79671.1"/>
    </source>
</evidence>
<evidence type="ECO:0000256" key="1">
    <source>
        <dbReference type="SAM" id="Phobius"/>
    </source>
</evidence>
<dbReference type="Proteomes" id="UP000094313">
    <property type="component" value="Chromosome"/>
</dbReference>
<feature type="transmembrane region" description="Helical" evidence="1">
    <location>
        <begin position="68"/>
        <end position="88"/>
    </location>
</feature>
<name>A0A1D7QLX4_9SPHI</name>
<feature type="transmembrane region" description="Helical" evidence="1">
    <location>
        <begin position="159"/>
        <end position="177"/>
    </location>
</feature>
<dbReference type="EMBL" id="CP017141">
    <property type="protein sequence ID" value="AOM79671.1"/>
    <property type="molecule type" value="Genomic_DNA"/>
</dbReference>
<keyword evidence="1" id="KW-0472">Membrane</keyword>
<organism evidence="2 3">
    <name type="scientific">Pedobacter steynii</name>
    <dbReference type="NCBI Taxonomy" id="430522"/>
    <lineage>
        <taxon>Bacteria</taxon>
        <taxon>Pseudomonadati</taxon>
        <taxon>Bacteroidota</taxon>
        <taxon>Sphingobacteriia</taxon>
        <taxon>Sphingobacteriales</taxon>
        <taxon>Sphingobacteriaceae</taxon>
        <taxon>Pedobacter</taxon>
    </lineage>
</organism>
<dbReference type="KEGG" id="psty:BFS30_22430"/>
<keyword evidence="3" id="KW-1185">Reference proteome</keyword>
<sequence>MIERVISSTLRFYAELQKLKNTLAILVAVALPLFVAFLSFVIYLSEGHKLINAGTNPWHGYIYHLQKFWAGLLLPLTIILEASLINSIEHSNNMWKQIYSLPVSKCAVYFYKLLAFIFLNILTAVSLTFFIQLFGFLLIFIRPEFGFDSPSLIKESLLLSLKMMLASSAIIGFQFLLSFNFRSFVIPTVIGFCITVGTGIASSWKHIELLPYSYPSLSTNSPDAQIGNIYIIIALLSLVLTSAAGFYVSSKKEIS</sequence>
<accession>A0A1D7QLX4</accession>
<dbReference type="CDD" id="cd21809">
    <property type="entry name" value="ABC-2_lan_permease-like"/>
    <property type="match status" value="1"/>
</dbReference>
<dbReference type="RefSeq" id="WP_069381333.1">
    <property type="nucleotide sequence ID" value="NZ_CP017141.1"/>
</dbReference>
<proteinExistence type="predicted"/>